<gene>
    <name evidence="2" type="ORF">SAMN05421779_102512</name>
</gene>
<evidence type="ECO:0000313" key="3">
    <source>
        <dbReference type="Proteomes" id="UP000185678"/>
    </source>
</evidence>
<keyword evidence="1" id="KW-0472">Membrane</keyword>
<keyword evidence="1" id="KW-0812">Transmembrane</keyword>
<keyword evidence="3" id="KW-1185">Reference proteome</keyword>
<evidence type="ECO:0000313" key="2">
    <source>
        <dbReference type="EMBL" id="SIS54059.1"/>
    </source>
</evidence>
<proteinExistence type="predicted"/>
<dbReference type="AlphaFoldDB" id="A0A1N7JXI6"/>
<dbReference type="STRING" id="80876.SAMN05421779_102512"/>
<organism evidence="2 3">
    <name type="scientific">Insolitispirillum peregrinum</name>
    <dbReference type="NCBI Taxonomy" id="80876"/>
    <lineage>
        <taxon>Bacteria</taxon>
        <taxon>Pseudomonadati</taxon>
        <taxon>Pseudomonadota</taxon>
        <taxon>Alphaproteobacteria</taxon>
        <taxon>Rhodospirillales</taxon>
        <taxon>Novispirillaceae</taxon>
        <taxon>Insolitispirillum</taxon>
    </lineage>
</organism>
<feature type="transmembrane region" description="Helical" evidence="1">
    <location>
        <begin position="20"/>
        <end position="39"/>
    </location>
</feature>
<name>A0A1N7JXI6_9PROT</name>
<keyword evidence="1" id="KW-1133">Transmembrane helix</keyword>
<dbReference type="Proteomes" id="UP000185678">
    <property type="component" value="Unassembled WGS sequence"/>
</dbReference>
<accession>A0A1N7JXI6</accession>
<sequence>MPTISADLSQSVAWGRFLRVFAGCALVLGLGVVAGLVALDPYGAGQPVSLGQKQATPTRPPKLNPRLAGAGRTLDPQFGGLIVGNSHSQLLDPARIGAQSGIPFASLSMPGTASREQLAVLDWIALRRGQDDRALSALVVVLDDWWCNAQGAYETGHAFPYWLYSADPLTYLEGLLRWESLEAAGSKLGLLLSGKAPASGRADGYMDYEQEMVNDRSAILARLQAPGDYHHLGDAPPPAAAALKATLARLNSSTAVALVMTPVYAPILPAPGSVEARRLDVCKAAFADLANSRPRTVWLDLMRETPETRDPGLFWDTSHYRSTFARQIENILAARLRLLHAESPHQDPPA</sequence>
<reference evidence="2 3" key="1">
    <citation type="submission" date="2017-01" db="EMBL/GenBank/DDBJ databases">
        <authorList>
            <person name="Mah S.A."/>
            <person name="Swanson W.J."/>
            <person name="Moy G.W."/>
            <person name="Vacquier V.D."/>
        </authorList>
    </citation>
    <scope>NUCLEOTIDE SEQUENCE [LARGE SCALE GENOMIC DNA]</scope>
    <source>
        <strain evidence="2 3">DSM 11589</strain>
    </source>
</reference>
<dbReference type="EMBL" id="FTOA01000002">
    <property type="protein sequence ID" value="SIS54059.1"/>
    <property type="molecule type" value="Genomic_DNA"/>
</dbReference>
<protein>
    <submittedName>
        <fullName evidence="2">Uncharacterized protein</fullName>
    </submittedName>
</protein>
<evidence type="ECO:0000256" key="1">
    <source>
        <dbReference type="SAM" id="Phobius"/>
    </source>
</evidence>